<evidence type="ECO:0000313" key="11">
    <source>
        <dbReference type="Proteomes" id="UP000028582"/>
    </source>
</evidence>
<organism evidence="10 11">
    <name type="scientific">Phytophthora nicotianae P1976</name>
    <dbReference type="NCBI Taxonomy" id="1317066"/>
    <lineage>
        <taxon>Eukaryota</taxon>
        <taxon>Sar</taxon>
        <taxon>Stramenopiles</taxon>
        <taxon>Oomycota</taxon>
        <taxon>Peronosporomycetes</taxon>
        <taxon>Peronosporales</taxon>
        <taxon>Peronosporaceae</taxon>
        <taxon>Phytophthora</taxon>
    </lineage>
</organism>
<dbReference type="GO" id="GO:0046872">
    <property type="term" value="F:metal ion binding"/>
    <property type="evidence" value="ECO:0007669"/>
    <property type="project" value="UniProtKB-KW"/>
</dbReference>
<dbReference type="Proteomes" id="UP000028582">
    <property type="component" value="Unassembled WGS sequence"/>
</dbReference>
<dbReference type="Pfam" id="PF13359">
    <property type="entry name" value="DDE_Tnp_4"/>
    <property type="match status" value="1"/>
</dbReference>
<dbReference type="AlphaFoldDB" id="A0A081AS66"/>
<comment type="caution">
    <text evidence="10">The sequence shown here is derived from an EMBL/GenBank/DDBJ whole genome shotgun (WGS) entry which is preliminary data.</text>
</comment>
<keyword evidence="6" id="KW-0378">Hydrolase</keyword>
<dbReference type="InterPro" id="IPR027806">
    <property type="entry name" value="HARBI1_dom"/>
</dbReference>
<keyword evidence="4" id="KW-0540">Nuclease</keyword>
<dbReference type="PANTHER" id="PTHR22930:SF85">
    <property type="entry name" value="GH03217P-RELATED"/>
    <property type="match status" value="1"/>
</dbReference>
<feature type="chain" id="PRO_5001754408" description="DDE Tnp4 domain-containing protein" evidence="8">
    <location>
        <begin position="28"/>
        <end position="410"/>
    </location>
</feature>
<dbReference type="OrthoDB" id="109201at2759"/>
<keyword evidence="8" id="KW-0732">Signal</keyword>
<evidence type="ECO:0000256" key="6">
    <source>
        <dbReference type="ARBA" id="ARBA00022801"/>
    </source>
</evidence>
<evidence type="ECO:0000256" key="1">
    <source>
        <dbReference type="ARBA" id="ARBA00001968"/>
    </source>
</evidence>
<reference evidence="10 11" key="1">
    <citation type="submission" date="2013-11" db="EMBL/GenBank/DDBJ databases">
        <title>The Genome Sequence of Phytophthora parasitica P1976.</title>
        <authorList>
            <consortium name="The Broad Institute Genomics Platform"/>
            <person name="Russ C."/>
            <person name="Tyler B."/>
            <person name="Panabieres F."/>
            <person name="Shan W."/>
            <person name="Tripathy S."/>
            <person name="Grunwald N."/>
            <person name="Machado M."/>
            <person name="Johnson C.S."/>
            <person name="Walker B."/>
            <person name="Young S."/>
            <person name="Zeng Q."/>
            <person name="Gargeya S."/>
            <person name="Fitzgerald M."/>
            <person name="Haas B."/>
            <person name="Abouelleil A."/>
            <person name="Allen A.W."/>
            <person name="Alvarado L."/>
            <person name="Arachchi H.M."/>
            <person name="Berlin A.M."/>
            <person name="Chapman S.B."/>
            <person name="Gainer-Dewar J."/>
            <person name="Goldberg J."/>
            <person name="Griggs A."/>
            <person name="Gujja S."/>
            <person name="Hansen M."/>
            <person name="Howarth C."/>
            <person name="Imamovic A."/>
            <person name="Ireland A."/>
            <person name="Larimer J."/>
            <person name="McCowan C."/>
            <person name="Murphy C."/>
            <person name="Pearson M."/>
            <person name="Poon T.W."/>
            <person name="Priest M."/>
            <person name="Roberts A."/>
            <person name="Saif S."/>
            <person name="Shea T."/>
            <person name="Sisk P."/>
            <person name="Sykes S."/>
            <person name="Wortman J."/>
            <person name="Nusbaum C."/>
            <person name="Birren B."/>
        </authorList>
    </citation>
    <scope>NUCLEOTIDE SEQUENCE [LARGE SCALE GENOMIC DNA]</scope>
    <source>
        <strain evidence="10 11">P1976</strain>
    </source>
</reference>
<sequence length="410" mass="46194">MVGPGWMVNPQATQGHSRLLFVALVGAAIVEAPQQREACVFRRRLDRNVHKQTLLLEGQFKRCYRMEASSFELLLSLIRPTLARDEIKSTNQTGTDPIEPENMLQMTLSWLAGGNYMTIRGLAGMSPSGIYGCMHAVMDAICHCPELRIHSPTESQERIHDLAESFTNISKDGVLTGCVGCIDGWLCHIRAPSPNEVPDVAAFFSGHYQKFGVNVQAICDAFSRFTGYCMNSPGKVGDSIAYKKWPLSKEIMQLPVGFYLVGDNAYPLSDSLLVPFNKLELKSRKHSDFNFYLSQLRIRIEMAFGLLVNKWGIFKRALVVDFVNVKKVIKTCMKLHNICIDERIKNEESAKRLQVVSMEYHNLPESEYQPTDNSESTVGLRNDAQGPILREVVVDHIQCCGLQRPKRRHS</sequence>
<feature type="domain" description="DDE Tnp4" evidence="9">
    <location>
        <begin position="182"/>
        <end position="337"/>
    </location>
</feature>
<dbReference type="EMBL" id="ANJA01000828">
    <property type="protein sequence ID" value="ETO81727.1"/>
    <property type="molecule type" value="Genomic_DNA"/>
</dbReference>
<evidence type="ECO:0000256" key="2">
    <source>
        <dbReference type="ARBA" id="ARBA00004123"/>
    </source>
</evidence>
<keyword evidence="5" id="KW-0479">Metal-binding</keyword>
<evidence type="ECO:0000313" key="10">
    <source>
        <dbReference type="EMBL" id="ETO81727.1"/>
    </source>
</evidence>
<dbReference type="GO" id="GO:0004518">
    <property type="term" value="F:nuclease activity"/>
    <property type="evidence" value="ECO:0007669"/>
    <property type="project" value="UniProtKB-KW"/>
</dbReference>
<keyword evidence="7" id="KW-0539">Nucleus</keyword>
<evidence type="ECO:0000256" key="8">
    <source>
        <dbReference type="SAM" id="SignalP"/>
    </source>
</evidence>
<evidence type="ECO:0000256" key="7">
    <source>
        <dbReference type="ARBA" id="ARBA00023242"/>
    </source>
</evidence>
<proteinExistence type="inferred from homology"/>
<comment type="subcellular location">
    <subcellularLocation>
        <location evidence="2">Nucleus</location>
    </subcellularLocation>
</comment>
<dbReference type="PANTHER" id="PTHR22930">
    <property type="match status" value="1"/>
</dbReference>
<dbReference type="GO" id="GO:0016787">
    <property type="term" value="F:hydrolase activity"/>
    <property type="evidence" value="ECO:0007669"/>
    <property type="project" value="UniProtKB-KW"/>
</dbReference>
<feature type="signal peptide" evidence="8">
    <location>
        <begin position="1"/>
        <end position="27"/>
    </location>
</feature>
<dbReference type="GO" id="GO:0005634">
    <property type="term" value="C:nucleus"/>
    <property type="evidence" value="ECO:0007669"/>
    <property type="project" value="UniProtKB-SubCell"/>
</dbReference>
<comment type="cofactor">
    <cofactor evidence="1">
        <name>a divalent metal cation</name>
        <dbReference type="ChEBI" id="CHEBI:60240"/>
    </cofactor>
</comment>
<name>A0A081AS66_PHYNI</name>
<evidence type="ECO:0000256" key="4">
    <source>
        <dbReference type="ARBA" id="ARBA00022722"/>
    </source>
</evidence>
<accession>A0A081AS66</accession>
<dbReference type="InterPro" id="IPR045249">
    <property type="entry name" value="HARBI1-like"/>
</dbReference>
<gene>
    <name evidence="10" type="ORF">F444_04026</name>
</gene>
<evidence type="ECO:0000259" key="9">
    <source>
        <dbReference type="Pfam" id="PF13359"/>
    </source>
</evidence>
<evidence type="ECO:0000256" key="5">
    <source>
        <dbReference type="ARBA" id="ARBA00022723"/>
    </source>
</evidence>
<comment type="similarity">
    <text evidence="3">Belongs to the HARBI1 family.</text>
</comment>
<protein>
    <recommendedName>
        <fullName evidence="9">DDE Tnp4 domain-containing protein</fullName>
    </recommendedName>
</protein>
<evidence type="ECO:0000256" key="3">
    <source>
        <dbReference type="ARBA" id="ARBA00006958"/>
    </source>
</evidence>